<keyword evidence="1" id="KW-0732">Signal</keyword>
<evidence type="ECO:0000313" key="2">
    <source>
        <dbReference type="EMBL" id="PWK48789.1"/>
    </source>
</evidence>
<reference evidence="2 3" key="1">
    <citation type="submission" date="2018-05" db="EMBL/GenBank/DDBJ databases">
        <title>Genomic Encyclopedia of Archaeal and Bacterial Type Strains, Phase II (KMG-II): from individual species to whole genera.</title>
        <authorList>
            <person name="Goeker M."/>
        </authorList>
    </citation>
    <scope>NUCLEOTIDE SEQUENCE [LARGE SCALE GENOMIC DNA]</scope>
    <source>
        <strain evidence="2 3">DSM 45184</strain>
    </source>
</reference>
<keyword evidence="3" id="KW-1185">Reference proteome</keyword>
<proteinExistence type="predicted"/>
<dbReference type="Proteomes" id="UP000245697">
    <property type="component" value="Unassembled WGS sequence"/>
</dbReference>
<protein>
    <recommendedName>
        <fullName evidence="4">PknH-like protein</fullName>
    </recommendedName>
</protein>
<feature type="chain" id="PRO_5016385202" description="PknH-like protein" evidence="1">
    <location>
        <begin position="24"/>
        <end position="203"/>
    </location>
</feature>
<organism evidence="2 3">
    <name type="scientific">Actinoplanes xinjiangensis</name>
    <dbReference type="NCBI Taxonomy" id="512350"/>
    <lineage>
        <taxon>Bacteria</taxon>
        <taxon>Bacillati</taxon>
        <taxon>Actinomycetota</taxon>
        <taxon>Actinomycetes</taxon>
        <taxon>Micromonosporales</taxon>
        <taxon>Micromonosporaceae</taxon>
        <taxon>Actinoplanes</taxon>
    </lineage>
</organism>
<dbReference type="RefSeq" id="WP_109592716.1">
    <property type="nucleotide sequence ID" value="NZ_BONA01000035.1"/>
</dbReference>
<dbReference type="OrthoDB" id="9968417at2"/>
<dbReference type="EMBL" id="QGGR01000005">
    <property type="protein sequence ID" value="PWK48789.1"/>
    <property type="molecule type" value="Genomic_DNA"/>
</dbReference>
<dbReference type="AlphaFoldDB" id="A0A316FJW3"/>
<sequence>MRTIILAVTAAVAVVVPGGPASAGPPALTDLRAALLTGAEAPTGYRLMETPRNISLPIPRNRTLCSDDTAPDGGPETTVVMESFEEDDGTSVLLGIAAPGAFNARSFVTAMERTPVRCPKDDLSTLTPLTPPALGDAAAGFRDVRPSVHGTSSESTVVAVADGDLVVLFEMSGGDESDRAEVTPFLTATVRKLDRIPDQFSAA</sequence>
<accession>A0A316FJW3</accession>
<evidence type="ECO:0008006" key="4">
    <source>
        <dbReference type="Google" id="ProtNLM"/>
    </source>
</evidence>
<feature type="signal peptide" evidence="1">
    <location>
        <begin position="1"/>
        <end position="23"/>
    </location>
</feature>
<comment type="caution">
    <text evidence="2">The sequence shown here is derived from an EMBL/GenBank/DDBJ whole genome shotgun (WGS) entry which is preliminary data.</text>
</comment>
<name>A0A316FJW3_9ACTN</name>
<gene>
    <name evidence="2" type="ORF">BC793_105139</name>
</gene>
<evidence type="ECO:0000313" key="3">
    <source>
        <dbReference type="Proteomes" id="UP000245697"/>
    </source>
</evidence>
<evidence type="ECO:0000256" key="1">
    <source>
        <dbReference type="SAM" id="SignalP"/>
    </source>
</evidence>